<dbReference type="Pfam" id="PF00535">
    <property type="entry name" value="Glycos_transf_2"/>
    <property type="match status" value="1"/>
</dbReference>
<dbReference type="Proteomes" id="UP000756387">
    <property type="component" value="Unassembled WGS sequence"/>
</dbReference>
<dbReference type="PANTHER" id="PTHR43685">
    <property type="entry name" value="GLYCOSYLTRANSFERASE"/>
    <property type="match status" value="1"/>
</dbReference>
<protein>
    <submittedName>
        <fullName evidence="2">Glycosyltransferase family 2 protein</fullName>
    </submittedName>
</protein>
<comment type="caution">
    <text evidence="2">The sequence shown here is derived from an EMBL/GenBank/DDBJ whole genome shotgun (WGS) entry which is preliminary data.</text>
</comment>
<sequence>MSDAPPVPDLVSVVIPTRDRPELVRRAIESVFAQDHAGDVEVVVVFDQSPPDGSLVREAPGRTVRIVGNTRTPGLAGARNSGILASHGSLVAFCDDDDWWKPSKLRRQVEALEAERARTGRTPHLVTTAMEVDYDGERTPRLAGTDRVTLAHLTRSRMAMLHSSSLLFDRRSLLGPLGLIDEEVPGSQNEDWDILLRAAKLGDIVHVDEPLVVVMWGAASFFTRTWDTKISSLHWMLDRHPEIEQDRKGVGRVYGQIAFGEAGRPDRRAAVQWARRALGRDPLQWRAYVALVVASGLVTPARVLDTLHKFGRGV</sequence>
<dbReference type="SUPFAM" id="SSF53448">
    <property type="entry name" value="Nucleotide-diphospho-sugar transferases"/>
    <property type="match status" value="1"/>
</dbReference>
<accession>A0ABR9RQY5</accession>
<evidence type="ECO:0000259" key="1">
    <source>
        <dbReference type="Pfam" id="PF00535"/>
    </source>
</evidence>
<dbReference type="InterPro" id="IPR050834">
    <property type="entry name" value="Glycosyltransf_2"/>
</dbReference>
<dbReference type="EMBL" id="JADCSA010000003">
    <property type="protein sequence ID" value="MBE7323984.1"/>
    <property type="molecule type" value="Genomic_DNA"/>
</dbReference>
<dbReference type="InterPro" id="IPR001173">
    <property type="entry name" value="Glyco_trans_2-like"/>
</dbReference>
<name>A0ABR9RQY5_9ACTN</name>
<evidence type="ECO:0000313" key="2">
    <source>
        <dbReference type="EMBL" id="MBE7323984.1"/>
    </source>
</evidence>
<dbReference type="CDD" id="cd00761">
    <property type="entry name" value="Glyco_tranf_GTA_type"/>
    <property type="match status" value="1"/>
</dbReference>
<evidence type="ECO:0000313" key="3">
    <source>
        <dbReference type="Proteomes" id="UP000756387"/>
    </source>
</evidence>
<reference evidence="2 3" key="1">
    <citation type="submission" date="2020-10" db="EMBL/GenBank/DDBJ databases">
        <title>Nocardioides sp. isolated from sludge.</title>
        <authorList>
            <person name="Zhang X."/>
        </authorList>
    </citation>
    <scope>NUCLEOTIDE SEQUENCE [LARGE SCALE GENOMIC DNA]</scope>
    <source>
        <strain evidence="2 3">Y6</strain>
    </source>
</reference>
<dbReference type="Gene3D" id="3.90.550.10">
    <property type="entry name" value="Spore Coat Polysaccharide Biosynthesis Protein SpsA, Chain A"/>
    <property type="match status" value="1"/>
</dbReference>
<keyword evidence="3" id="KW-1185">Reference proteome</keyword>
<feature type="domain" description="Glycosyltransferase 2-like" evidence="1">
    <location>
        <begin position="12"/>
        <end position="117"/>
    </location>
</feature>
<dbReference type="InterPro" id="IPR029044">
    <property type="entry name" value="Nucleotide-diphossugar_trans"/>
</dbReference>
<dbReference type="PANTHER" id="PTHR43685:SF11">
    <property type="entry name" value="GLYCOSYLTRANSFERASE TAGX-RELATED"/>
    <property type="match status" value="1"/>
</dbReference>
<gene>
    <name evidence="2" type="ORF">IEQ44_04885</name>
</gene>
<dbReference type="RefSeq" id="WP_193637285.1">
    <property type="nucleotide sequence ID" value="NZ_JADCSA010000003.1"/>
</dbReference>
<organism evidence="2 3">
    <name type="scientific">Nocardioides malaquae</name>
    <dbReference type="NCBI Taxonomy" id="2773426"/>
    <lineage>
        <taxon>Bacteria</taxon>
        <taxon>Bacillati</taxon>
        <taxon>Actinomycetota</taxon>
        <taxon>Actinomycetes</taxon>
        <taxon>Propionibacteriales</taxon>
        <taxon>Nocardioidaceae</taxon>
        <taxon>Nocardioides</taxon>
    </lineage>
</organism>
<proteinExistence type="predicted"/>